<proteinExistence type="predicted"/>
<reference evidence="1 2" key="1">
    <citation type="submission" date="2016-10" db="EMBL/GenBank/DDBJ databases">
        <authorList>
            <person name="de Groot N.N."/>
        </authorList>
    </citation>
    <scope>NUCLEOTIDE SEQUENCE [LARGE SCALE GENOMIC DNA]</scope>
    <source>
        <strain evidence="1 2">DSM 378</strain>
    </source>
</reference>
<dbReference type="RefSeq" id="WP_090625666.1">
    <property type="nucleotide sequence ID" value="NZ_FOFJ01000141.1"/>
</dbReference>
<name>A0A1H9TD22_9GAMM</name>
<sequence>MARPLSIILADAFDSAARAVAEAPQAHEHYGLAAPTTWDNWVYWWRGFAAGLAGDFESMPLIASLVGPLRRIKSWFKLVHLLR</sequence>
<dbReference type="Proteomes" id="UP000199267">
    <property type="component" value="Unassembled WGS sequence"/>
</dbReference>
<accession>A0A1H9TD22</accession>
<dbReference type="AlphaFoldDB" id="A0A1H9TD22"/>
<gene>
    <name evidence="1" type="ORF">SAMN04244573_04634</name>
</gene>
<evidence type="ECO:0000313" key="1">
    <source>
        <dbReference type="EMBL" id="SER94834.1"/>
    </source>
</evidence>
<protein>
    <submittedName>
        <fullName evidence="1">Uncharacterized protein</fullName>
    </submittedName>
</protein>
<organism evidence="1 2">
    <name type="scientific">Azotobacter beijerinckii</name>
    <dbReference type="NCBI Taxonomy" id="170623"/>
    <lineage>
        <taxon>Bacteria</taxon>
        <taxon>Pseudomonadati</taxon>
        <taxon>Pseudomonadota</taxon>
        <taxon>Gammaproteobacteria</taxon>
        <taxon>Pseudomonadales</taxon>
        <taxon>Pseudomonadaceae</taxon>
        <taxon>Azotobacter</taxon>
    </lineage>
</organism>
<evidence type="ECO:0000313" key="2">
    <source>
        <dbReference type="Proteomes" id="UP000199267"/>
    </source>
</evidence>
<dbReference type="EMBL" id="FOFJ01000141">
    <property type="protein sequence ID" value="SER94834.1"/>
    <property type="molecule type" value="Genomic_DNA"/>
</dbReference>